<evidence type="ECO:0000313" key="1">
    <source>
        <dbReference type="EMBL" id="GBO46314.1"/>
    </source>
</evidence>
<name>A0A4Y2XBJ4_ARAVE</name>
<dbReference type="EMBL" id="BGPR01073921">
    <property type="protein sequence ID" value="GBO46314.1"/>
    <property type="molecule type" value="Genomic_DNA"/>
</dbReference>
<organism evidence="1 2">
    <name type="scientific">Araneus ventricosus</name>
    <name type="common">Orbweaver spider</name>
    <name type="synonym">Epeira ventricosa</name>
    <dbReference type="NCBI Taxonomy" id="182803"/>
    <lineage>
        <taxon>Eukaryota</taxon>
        <taxon>Metazoa</taxon>
        <taxon>Ecdysozoa</taxon>
        <taxon>Arthropoda</taxon>
        <taxon>Chelicerata</taxon>
        <taxon>Arachnida</taxon>
        <taxon>Araneae</taxon>
        <taxon>Araneomorphae</taxon>
        <taxon>Entelegynae</taxon>
        <taxon>Araneoidea</taxon>
        <taxon>Araneidae</taxon>
        <taxon>Araneus</taxon>
    </lineage>
</organism>
<gene>
    <name evidence="1" type="ORF">AVEN_88634_1</name>
</gene>
<comment type="caution">
    <text evidence="1">The sequence shown here is derived from an EMBL/GenBank/DDBJ whole genome shotgun (WGS) entry which is preliminary data.</text>
</comment>
<dbReference type="AlphaFoldDB" id="A0A4Y2XBJ4"/>
<accession>A0A4Y2XBJ4</accession>
<evidence type="ECO:0000313" key="2">
    <source>
        <dbReference type="Proteomes" id="UP000499080"/>
    </source>
</evidence>
<sequence length="91" mass="10358">MPQPPTPDHILDSPLLQVIAIKSMIWMYFCCRLSSDGEREIKFQGLLDSRQVVQSKEAKKERALAASREVRRHERGGTKINESCSSKNCLI</sequence>
<reference evidence="1 2" key="1">
    <citation type="journal article" date="2019" name="Sci. Rep.">
        <title>Orb-weaving spider Araneus ventricosus genome elucidates the spidroin gene catalogue.</title>
        <authorList>
            <person name="Kono N."/>
            <person name="Nakamura H."/>
            <person name="Ohtoshi R."/>
            <person name="Moran D.A.P."/>
            <person name="Shinohara A."/>
            <person name="Yoshida Y."/>
            <person name="Fujiwara M."/>
            <person name="Mori M."/>
            <person name="Tomita M."/>
            <person name="Arakawa K."/>
        </authorList>
    </citation>
    <scope>NUCLEOTIDE SEQUENCE [LARGE SCALE GENOMIC DNA]</scope>
</reference>
<dbReference type="Proteomes" id="UP000499080">
    <property type="component" value="Unassembled WGS sequence"/>
</dbReference>
<proteinExistence type="predicted"/>
<protein>
    <submittedName>
        <fullName evidence="1">Uncharacterized protein</fullName>
    </submittedName>
</protein>
<keyword evidence="2" id="KW-1185">Reference proteome</keyword>